<evidence type="ECO:0000313" key="2">
    <source>
        <dbReference type="Proteomes" id="UP000215002"/>
    </source>
</evidence>
<sequence length="39" mass="4388">MLSSFQLKEVLNAIRPAKLGIVLNVYKAKRLNCCNIARV</sequence>
<accession>A0A223P0T5</accession>
<dbReference type="KEGG" id="muc:MuYL_3837"/>
<evidence type="ECO:0000313" key="1">
    <source>
        <dbReference type="EMBL" id="ASU35722.1"/>
    </source>
</evidence>
<reference evidence="1 2" key="1">
    <citation type="submission" date="2017-08" db="EMBL/GenBank/DDBJ databases">
        <title>Complete genome sequence of Mucilaginibacter sp. strain BJC16-A31.</title>
        <authorList>
            <consortium name="Henan University of Science and Technology"/>
            <person name="You X."/>
        </authorList>
    </citation>
    <scope>NUCLEOTIDE SEQUENCE [LARGE SCALE GENOMIC DNA]</scope>
    <source>
        <strain evidence="1 2">BJC16-A31</strain>
    </source>
</reference>
<dbReference type="AlphaFoldDB" id="A0A223P0T5"/>
<dbReference type="Proteomes" id="UP000215002">
    <property type="component" value="Chromosome"/>
</dbReference>
<proteinExistence type="predicted"/>
<protein>
    <submittedName>
        <fullName evidence="1">Uncharacterized protein</fullName>
    </submittedName>
</protein>
<organism evidence="1 2">
    <name type="scientific">Mucilaginibacter xinganensis</name>
    <dbReference type="NCBI Taxonomy" id="1234841"/>
    <lineage>
        <taxon>Bacteria</taxon>
        <taxon>Pseudomonadati</taxon>
        <taxon>Bacteroidota</taxon>
        <taxon>Sphingobacteriia</taxon>
        <taxon>Sphingobacteriales</taxon>
        <taxon>Sphingobacteriaceae</taxon>
        <taxon>Mucilaginibacter</taxon>
    </lineage>
</organism>
<dbReference type="EMBL" id="CP022743">
    <property type="protein sequence ID" value="ASU35722.1"/>
    <property type="molecule type" value="Genomic_DNA"/>
</dbReference>
<name>A0A223P0T5_9SPHI</name>
<gene>
    <name evidence="1" type="ORF">MuYL_3837</name>
</gene>
<keyword evidence="2" id="KW-1185">Reference proteome</keyword>